<accession>A0A1M5X5M8</accession>
<name>A0A1M5X5M8_9VIBR</name>
<evidence type="ECO:0000313" key="4">
    <source>
        <dbReference type="EMBL" id="SHH95150.1"/>
    </source>
</evidence>
<reference evidence="4 5" key="1">
    <citation type="submission" date="2016-11" db="EMBL/GenBank/DDBJ databases">
        <authorList>
            <person name="Jaros S."/>
            <person name="Januszkiewicz K."/>
            <person name="Wedrychowicz H."/>
        </authorList>
    </citation>
    <scope>NUCLEOTIDE SEQUENCE [LARGE SCALE GENOMIC DNA]</scope>
    <source>
        <strain evidence="4 5">CECT 7868</strain>
    </source>
</reference>
<keyword evidence="2" id="KW-0175">Coiled coil</keyword>
<dbReference type="InterPro" id="IPR019734">
    <property type="entry name" value="TPR_rpt"/>
</dbReference>
<evidence type="ECO:0000256" key="3">
    <source>
        <dbReference type="SAM" id="SignalP"/>
    </source>
</evidence>
<dbReference type="Gene3D" id="1.25.40.10">
    <property type="entry name" value="Tetratricopeptide repeat domain"/>
    <property type="match status" value="1"/>
</dbReference>
<evidence type="ECO:0000313" key="5">
    <source>
        <dbReference type="Proteomes" id="UP000184608"/>
    </source>
</evidence>
<protein>
    <recommendedName>
        <fullName evidence="6">Tetratricopeptide repeat protein</fullName>
    </recommendedName>
</protein>
<dbReference type="SUPFAM" id="SSF48452">
    <property type="entry name" value="TPR-like"/>
    <property type="match status" value="1"/>
</dbReference>
<feature type="coiled-coil region" evidence="2">
    <location>
        <begin position="144"/>
        <end position="182"/>
    </location>
</feature>
<keyword evidence="5" id="KW-1185">Reference proteome</keyword>
<dbReference type="STRING" id="1216006.VA7868_00992"/>
<keyword evidence="3" id="KW-0732">Signal</keyword>
<evidence type="ECO:0000256" key="2">
    <source>
        <dbReference type="SAM" id="Coils"/>
    </source>
</evidence>
<organism evidence="4 5">
    <name type="scientific">Vibrio aerogenes CECT 7868</name>
    <dbReference type="NCBI Taxonomy" id="1216006"/>
    <lineage>
        <taxon>Bacteria</taxon>
        <taxon>Pseudomonadati</taxon>
        <taxon>Pseudomonadota</taxon>
        <taxon>Gammaproteobacteria</taxon>
        <taxon>Vibrionales</taxon>
        <taxon>Vibrionaceae</taxon>
        <taxon>Vibrio</taxon>
    </lineage>
</organism>
<proteinExistence type="predicted"/>
<gene>
    <name evidence="4" type="ORF">VA7868_00992</name>
</gene>
<dbReference type="PROSITE" id="PS50005">
    <property type="entry name" value="TPR"/>
    <property type="match status" value="1"/>
</dbReference>
<dbReference type="EMBL" id="FQXZ01000009">
    <property type="protein sequence ID" value="SHH95150.1"/>
    <property type="molecule type" value="Genomic_DNA"/>
</dbReference>
<feature type="repeat" description="TPR" evidence="1">
    <location>
        <begin position="208"/>
        <end position="241"/>
    </location>
</feature>
<dbReference type="InterPro" id="IPR011990">
    <property type="entry name" value="TPR-like_helical_dom_sf"/>
</dbReference>
<feature type="chain" id="PRO_5012793582" description="Tetratricopeptide repeat protein" evidence="3">
    <location>
        <begin position="19"/>
        <end position="467"/>
    </location>
</feature>
<dbReference type="RefSeq" id="WP_073602756.1">
    <property type="nucleotide sequence ID" value="NZ_FQXZ01000009.1"/>
</dbReference>
<feature type="signal peptide" evidence="3">
    <location>
        <begin position="1"/>
        <end position="18"/>
    </location>
</feature>
<evidence type="ECO:0000256" key="1">
    <source>
        <dbReference type="PROSITE-ProRule" id="PRU00339"/>
    </source>
</evidence>
<dbReference type="OrthoDB" id="9769023at2"/>
<dbReference type="AlphaFoldDB" id="A0A1M5X5M8"/>
<dbReference type="Proteomes" id="UP000184608">
    <property type="component" value="Unassembled WGS sequence"/>
</dbReference>
<keyword evidence="1" id="KW-0802">TPR repeat</keyword>
<evidence type="ECO:0008006" key="6">
    <source>
        <dbReference type="Google" id="ProtNLM"/>
    </source>
</evidence>
<sequence length="467" mass="53082">MKFFRCFFIFLMAFLVNACANFSAENLFSDYATRNSELHQRIKQGDYSHVLDMLDSDSATDDILTPMEKGRIALLNRDYQKSLLFFDQSNKAIERQQELATISLSRETANLGSLFVNDNINDYIPADYEVGFLHLYSALSYVHENELQDALVELRRANQVQEQAKKTREDVLEREEEQLKNQGIQPDIGSILSGYPDAGKGLQAVQNGYLFYLSALLYEASGALNDAYVDYRRALAVAPDNHAVIQGTMRCAEKLGMKDDLSLLRKRYGNLSLALSSNHSRVIIIQEQGIVDMLRGWQQSVPVFHDNNRHYGLYSLALPYYQSYNRLQVMPVNLNRKAIYGALLADTNLMARYQLKEQLPSVILRQILRLAAKNSLRHGLSHRNSDGVVNLMMNVWNVATEQPDTRSWITLPGSVFSATEVVESGKQQIIAGHRTYTFDAPEKETVLVWLSRQGNNTVIWHKVLGKL</sequence>